<feature type="coiled-coil region" evidence="1">
    <location>
        <begin position="156"/>
        <end position="221"/>
    </location>
</feature>
<evidence type="ECO:0000313" key="3">
    <source>
        <dbReference type="EMBL" id="KAE9208341.1"/>
    </source>
</evidence>
<feature type="region of interest" description="Disordered" evidence="2">
    <location>
        <begin position="1"/>
        <end position="32"/>
    </location>
</feature>
<dbReference type="AlphaFoldDB" id="A0A6A3XWG9"/>
<evidence type="ECO:0000313" key="4">
    <source>
        <dbReference type="Proteomes" id="UP000433483"/>
    </source>
</evidence>
<dbReference type="Proteomes" id="UP000433483">
    <property type="component" value="Unassembled WGS sequence"/>
</dbReference>
<sequence>MSTKSGISFLLNPQSSDEMGLTVTAPASPPPPTFQRLMAMAQSPDAEATSSLLLLGSCIAPLEKVNACKKTVVPVLSLAALCEASSGSSYSSSVDSDDEDIEELPTVETKVRAVAKSKPKAKPARKRVRKSRTPPCKVEGVSEKLRSKHVRTLELLQKTLDENVELRERAAKLRKGTLHLGQGLPRSNLSSELEDEIERLKEEHTRKLKEVEEAASAKLAEQVHAAESLVTANNKLKNDMITMDVALRDARGRLKYERQTWNGERAQLEATVREATKTQPPASPSRVKRNQPQTEALVEEEKSNQRLEAELELSRQACSNADAARRSAETRLVDVKNDFERACKEVAAQREQIVTLQAQLAASQAQQKSMFDELKTVRERNRTLEAKSPKERPSSTASAKLQLQQMTLLAKLQDTEERFAKLEMDHRALQSQTARLQQQLANEVAQRRADAADSGIFAIHVELKRENFQLRAQVEELKALQKRFLTSAKKKTMSFPCL</sequence>
<evidence type="ECO:0000256" key="2">
    <source>
        <dbReference type="SAM" id="MobiDB-lite"/>
    </source>
</evidence>
<proteinExistence type="predicted"/>
<gene>
    <name evidence="3" type="ORF">PF005_g12251</name>
</gene>
<organism evidence="3 4">
    <name type="scientific">Phytophthora fragariae</name>
    <dbReference type="NCBI Taxonomy" id="53985"/>
    <lineage>
        <taxon>Eukaryota</taxon>
        <taxon>Sar</taxon>
        <taxon>Stramenopiles</taxon>
        <taxon>Oomycota</taxon>
        <taxon>Peronosporomycetes</taxon>
        <taxon>Peronosporales</taxon>
        <taxon>Peronosporaceae</taxon>
        <taxon>Phytophthora</taxon>
    </lineage>
</organism>
<evidence type="ECO:0000256" key="1">
    <source>
        <dbReference type="SAM" id="Coils"/>
    </source>
</evidence>
<comment type="caution">
    <text evidence="3">The sequence shown here is derived from an EMBL/GenBank/DDBJ whole genome shotgun (WGS) entry which is preliminary data.</text>
</comment>
<keyword evidence="1" id="KW-0175">Coiled coil</keyword>
<feature type="compositionally biased region" description="Basic residues" evidence="2">
    <location>
        <begin position="114"/>
        <end position="132"/>
    </location>
</feature>
<dbReference type="EMBL" id="QXGB01000642">
    <property type="protein sequence ID" value="KAE9208341.1"/>
    <property type="molecule type" value="Genomic_DNA"/>
</dbReference>
<name>A0A6A3XWG9_9STRA</name>
<keyword evidence="4" id="KW-1185">Reference proteome</keyword>
<dbReference type="OrthoDB" id="167534at2759"/>
<reference evidence="3 4" key="1">
    <citation type="submission" date="2018-08" db="EMBL/GenBank/DDBJ databases">
        <title>Genomic investigation of the strawberry pathogen Phytophthora fragariae indicates pathogenicity is determined by transcriptional variation in three key races.</title>
        <authorList>
            <person name="Adams T.M."/>
            <person name="Armitage A.D."/>
            <person name="Sobczyk M.K."/>
            <person name="Bates H.J."/>
            <person name="Dunwell J.M."/>
            <person name="Nellist C.F."/>
            <person name="Harrison R.J."/>
        </authorList>
    </citation>
    <scope>NUCLEOTIDE SEQUENCE [LARGE SCALE GENOMIC DNA]</scope>
    <source>
        <strain evidence="3 4">NOV-27</strain>
    </source>
</reference>
<feature type="region of interest" description="Disordered" evidence="2">
    <location>
        <begin position="114"/>
        <end position="142"/>
    </location>
</feature>
<feature type="coiled-coil region" evidence="1">
    <location>
        <begin position="412"/>
        <end position="483"/>
    </location>
</feature>
<accession>A0A6A3XWG9</accession>
<feature type="compositionally biased region" description="Polar residues" evidence="2">
    <location>
        <begin position="1"/>
        <end position="17"/>
    </location>
</feature>
<protein>
    <submittedName>
        <fullName evidence="3">Uncharacterized protein</fullName>
    </submittedName>
</protein>
<feature type="region of interest" description="Disordered" evidence="2">
    <location>
        <begin position="272"/>
        <end position="304"/>
    </location>
</feature>